<dbReference type="InterPro" id="IPR050138">
    <property type="entry name" value="DHOase/Allantoinase_Hydrolase"/>
</dbReference>
<feature type="domain" description="Amidohydrolase-related" evidence="7">
    <location>
        <begin position="60"/>
        <end position="430"/>
    </location>
</feature>
<dbReference type="InterPro" id="IPR002195">
    <property type="entry name" value="Dihydroorotase_CS"/>
</dbReference>
<protein>
    <submittedName>
        <fullName evidence="8">Amidohydrolase family protein</fullName>
    </submittedName>
</protein>
<dbReference type="Gene3D" id="2.30.40.10">
    <property type="entry name" value="Urease, subunit C, domain 1"/>
    <property type="match status" value="1"/>
</dbReference>
<evidence type="ECO:0000313" key="9">
    <source>
        <dbReference type="Proteomes" id="UP000468864"/>
    </source>
</evidence>
<evidence type="ECO:0000256" key="3">
    <source>
        <dbReference type="ARBA" id="ARBA00008829"/>
    </source>
</evidence>
<dbReference type="InterPro" id="IPR006680">
    <property type="entry name" value="Amidohydro-rel"/>
</dbReference>
<dbReference type="Pfam" id="PF01979">
    <property type="entry name" value="Amidohydro_1"/>
    <property type="match status" value="1"/>
</dbReference>
<accession>A0A6N9Z9L1</accession>
<reference evidence="8 9" key="1">
    <citation type="submission" date="2019-12" db="EMBL/GenBank/DDBJ databases">
        <title>Rhizobium genotypes associated with high levels of biological nitrogen fixation by grain legumes in a temperate-maritime cropping system.</title>
        <authorList>
            <person name="Maluk M."/>
            <person name="Francesc Ferrando Molina F."/>
            <person name="Lopez Del Egido L."/>
            <person name="Lafos M."/>
            <person name="Langarica-Fuentes A."/>
            <person name="Gebre Yohannes G."/>
            <person name="Young M.W."/>
            <person name="Martin P."/>
            <person name="Gantlett R."/>
            <person name="Kenicer G."/>
            <person name="Hawes C."/>
            <person name="Begg G.S."/>
            <person name="Quilliam R.S."/>
            <person name="Squire G.R."/>
            <person name="Poole P.S."/>
            <person name="Young P.W."/>
            <person name="Iannetta P.M."/>
            <person name="James E.K."/>
        </authorList>
    </citation>
    <scope>NUCLEOTIDE SEQUENCE [LARGE SCALE GENOMIC DNA]</scope>
    <source>
        <strain evidence="8 9">JHI2449</strain>
    </source>
</reference>
<evidence type="ECO:0000256" key="1">
    <source>
        <dbReference type="ARBA" id="ARBA00001947"/>
    </source>
</evidence>
<comment type="similarity">
    <text evidence="4">Belongs to the metallo-dependent hydrolases superfamily. DHOase family. Class I DHOase subfamily.</text>
</comment>
<dbReference type="PANTHER" id="PTHR43668:SF2">
    <property type="entry name" value="ALLANTOINASE"/>
    <property type="match status" value="1"/>
</dbReference>
<evidence type="ECO:0000256" key="6">
    <source>
        <dbReference type="ARBA" id="ARBA00022801"/>
    </source>
</evidence>
<comment type="similarity">
    <text evidence="3">Belongs to the metallo-dependent hydrolases superfamily. Hydantoinase/dihydropyrimidinase family.</text>
</comment>
<dbReference type="GO" id="GO:0046872">
    <property type="term" value="F:metal ion binding"/>
    <property type="evidence" value="ECO:0007669"/>
    <property type="project" value="UniProtKB-KW"/>
</dbReference>
<keyword evidence="6 8" id="KW-0378">Hydrolase</keyword>
<evidence type="ECO:0000256" key="5">
    <source>
        <dbReference type="ARBA" id="ARBA00022723"/>
    </source>
</evidence>
<dbReference type="GO" id="GO:0005737">
    <property type="term" value="C:cytoplasm"/>
    <property type="evidence" value="ECO:0007669"/>
    <property type="project" value="TreeGrafter"/>
</dbReference>
<name>A0A6N9Z9L1_9HYPH</name>
<dbReference type="FunFam" id="3.20.20.140:FF:000174">
    <property type="entry name" value="Dihydropyrimidinase-related protein 2"/>
    <property type="match status" value="1"/>
</dbReference>
<sequence>MVEEAKATMFDTLITGGMVVNASGQLPADIGILDGRVAALLAPGEPAMARGFINASGKKVLPGLVDAHVHLREPGMTQKEDFESGTHAAALGGVTTILDMPTDDPWTATAQQLSDKMASAAGGIHVDVGFQAVVSKSYDSLEDLLALSPVSLELFTADVPVDYRFDSLDAVTEMLRRLAGTGAVIGVSPGDQSIIEGAGLRERGVGIPAFLASRPPLAEAGGIARAVLAAAETGARVHVRQINSRLGVETWRRLQSMADVTVETTPQNLFFTSDDYETEGARLKGSPPFRGRDDVAALRRAVSEGLITIMATDHAPHSPAEKSAVHGSFADIPGGMPGLQTLLSVMLDLVAEKVIGLPDLVRICAYNPARRFGLGRSKGSIAVGSDADILIVDMDRSAVITNTEQASRAAYSPFHGKRTAGRLTDVFLRGARIVKDGTLVTPNRGQVVRRAA</sequence>
<dbReference type="EMBL" id="WUEP01000001">
    <property type="protein sequence ID" value="NEH89835.1"/>
    <property type="molecule type" value="Genomic_DNA"/>
</dbReference>
<dbReference type="GO" id="GO:0004038">
    <property type="term" value="F:allantoinase activity"/>
    <property type="evidence" value="ECO:0007669"/>
    <property type="project" value="TreeGrafter"/>
</dbReference>
<organism evidence="8 9">
    <name type="scientific">Rhizobium laguerreae</name>
    <dbReference type="NCBI Taxonomy" id="1076926"/>
    <lineage>
        <taxon>Bacteria</taxon>
        <taxon>Pseudomonadati</taxon>
        <taxon>Pseudomonadota</taxon>
        <taxon>Alphaproteobacteria</taxon>
        <taxon>Hyphomicrobiales</taxon>
        <taxon>Rhizobiaceae</taxon>
        <taxon>Rhizobium/Agrobacterium group</taxon>
        <taxon>Rhizobium</taxon>
    </lineage>
</organism>
<comment type="caution">
    <text evidence="8">The sequence shown here is derived from an EMBL/GenBank/DDBJ whole genome shotgun (WGS) entry which is preliminary data.</text>
</comment>
<dbReference type="InterPro" id="IPR011059">
    <property type="entry name" value="Metal-dep_hydrolase_composite"/>
</dbReference>
<dbReference type="AlphaFoldDB" id="A0A6N9Z9L1"/>
<evidence type="ECO:0000256" key="2">
    <source>
        <dbReference type="ARBA" id="ARBA00002368"/>
    </source>
</evidence>
<comment type="function">
    <text evidence="2">Catalyzes the reversible cyclization of carbamoyl aspartate to dihydroorotate.</text>
</comment>
<keyword evidence="5" id="KW-0479">Metal-binding</keyword>
<dbReference type="SUPFAM" id="SSF51338">
    <property type="entry name" value="Composite domain of metallo-dependent hydrolases"/>
    <property type="match status" value="1"/>
</dbReference>
<dbReference type="PROSITE" id="PS00482">
    <property type="entry name" value="DIHYDROOROTASE_1"/>
    <property type="match status" value="1"/>
</dbReference>
<dbReference type="Gene3D" id="3.20.20.140">
    <property type="entry name" value="Metal-dependent hydrolases"/>
    <property type="match status" value="1"/>
</dbReference>
<dbReference type="PANTHER" id="PTHR43668">
    <property type="entry name" value="ALLANTOINASE"/>
    <property type="match status" value="1"/>
</dbReference>
<dbReference type="PROSITE" id="PS00483">
    <property type="entry name" value="DIHYDROOROTASE_2"/>
    <property type="match status" value="1"/>
</dbReference>
<evidence type="ECO:0000256" key="4">
    <source>
        <dbReference type="ARBA" id="ARBA00010286"/>
    </source>
</evidence>
<comment type="cofactor">
    <cofactor evidence="1">
        <name>Zn(2+)</name>
        <dbReference type="ChEBI" id="CHEBI:29105"/>
    </cofactor>
</comment>
<dbReference type="Proteomes" id="UP000468864">
    <property type="component" value="Unassembled WGS sequence"/>
</dbReference>
<evidence type="ECO:0000313" key="8">
    <source>
        <dbReference type="EMBL" id="NEH89835.1"/>
    </source>
</evidence>
<gene>
    <name evidence="8" type="ORF">GR206_02100</name>
</gene>
<dbReference type="SUPFAM" id="SSF51556">
    <property type="entry name" value="Metallo-dependent hydrolases"/>
    <property type="match status" value="1"/>
</dbReference>
<dbReference type="GO" id="GO:0006145">
    <property type="term" value="P:purine nucleobase catabolic process"/>
    <property type="evidence" value="ECO:0007669"/>
    <property type="project" value="TreeGrafter"/>
</dbReference>
<dbReference type="InterPro" id="IPR032466">
    <property type="entry name" value="Metal_Hydrolase"/>
</dbReference>
<evidence type="ECO:0000259" key="7">
    <source>
        <dbReference type="Pfam" id="PF01979"/>
    </source>
</evidence>
<proteinExistence type="inferred from homology"/>